<dbReference type="PANTHER" id="PTHR43329">
    <property type="entry name" value="EPOXIDE HYDROLASE"/>
    <property type="match status" value="1"/>
</dbReference>
<dbReference type="InterPro" id="IPR029058">
    <property type="entry name" value="AB_hydrolase_fold"/>
</dbReference>
<evidence type="ECO:0000256" key="3">
    <source>
        <dbReference type="SAM" id="MobiDB-lite"/>
    </source>
</evidence>
<feature type="domain" description="AB hydrolase-1" evidence="4">
    <location>
        <begin position="37"/>
        <end position="146"/>
    </location>
</feature>
<comment type="caution">
    <text evidence="5">The sequence shown here is derived from an EMBL/GenBank/DDBJ whole genome shotgun (WGS) entry which is preliminary data.</text>
</comment>
<keyword evidence="1" id="KW-0378">Hydrolase</keyword>
<dbReference type="EMBL" id="VIGI01000009">
    <property type="protein sequence ID" value="KAB8296410.1"/>
    <property type="molecule type" value="Genomic_DNA"/>
</dbReference>
<dbReference type="PRINTS" id="PR00412">
    <property type="entry name" value="EPOXHYDRLASE"/>
</dbReference>
<evidence type="ECO:0000259" key="4">
    <source>
        <dbReference type="Pfam" id="PF00561"/>
    </source>
</evidence>
<keyword evidence="6" id="KW-1185">Reference proteome</keyword>
<evidence type="ECO:0000313" key="5">
    <source>
        <dbReference type="EMBL" id="KAB8296410.1"/>
    </source>
</evidence>
<dbReference type="Pfam" id="PF00561">
    <property type="entry name" value="Abhydrolase_1"/>
    <property type="match status" value="1"/>
</dbReference>
<dbReference type="InterPro" id="IPR000073">
    <property type="entry name" value="AB_hydrolase_1"/>
</dbReference>
<evidence type="ECO:0000313" key="6">
    <source>
        <dbReference type="Proteomes" id="UP000326757"/>
    </source>
</evidence>
<gene>
    <name evidence="5" type="ORF">EYC80_009154</name>
</gene>
<accession>A0A5N6K2N8</accession>
<organism evidence="5 6">
    <name type="scientific">Monilinia laxa</name>
    <name type="common">Brown rot fungus</name>
    <name type="synonym">Sclerotinia laxa</name>
    <dbReference type="NCBI Taxonomy" id="61186"/>
    <lineage>
        <taxon>Eukaryota</taxon>
        <taxon>Fungi</taxon>
        <taxon>Dikarya</taxon>
        <taxon>Ascomycota</taxon>
        <taxon>Pezizomycotina</taxon>
        <taxon>Leotiomycetes</taxon>
        <taxon>Helotiales</taxon>
        <taxon>Sclerotiniaceae</taxon>
        <taxon>Monilinia</taxon>
    </lineage>
</organism>
<dbReference type="OrthoDB" id="408373at2759"/>
<dbReference type="AlphaFoldDB" id="A0A5N6K2N8"/>
<name>A0A5N6K2N8_MONLA</name>
<protein>
    <recommendedName>
        <fullName evidence="4">AB hydrolase-1 domain-containing protein</fullName>
    </recommendedName>
</protein>
<dbReference type="InterPro" id="IPR000639">
    <property type="entry name" value="Epox_hydrolase-like"/>
</dbReference>
<dbReference type="SUPFAM" id="SSF53474">
    <property type="entry name" value="alpha/beta-Hydrolases"/>
    <property type="match status" value="1"/>
</dbReference>
<sequence length="436" mass="49203">MTNSFPPLPLPNGISESYIPSHDLNYHILRAGNPTHPLIICLHGFPELAFSWRKIMPAIAAEGYHVIAYDQRGSGRTTGWDARSFTSVDLNSTTLTRLVRDAVILINALGYKNVACVLGHDLGAVVASMCALMRPDIFTSVIIISHPFKGSPVLPSNASNPHPPSPTQDIHSALAQLPSPRKHYKWYYSSATAAPEMDTKSELRQFLRGYFYLKSADWDGNHPHPLDSWSASELQKMPHYYIMPLKSSMREVVLHDMKREDISQVREQMAKWLNDEDLAVYVGEFERTGFQGMLNWYRVITSPQWMKDVELFAGKKIEIPLLFIGGEKDWGLYQEPGVLDAMNDVCTQLRGVELVGGAGHWVQQERPERVVELVANFLREVKRLQSTPRLPTLSPYPISQFSDSPLSIQPKLEIPHHKTPNRLKSSPAKRRQTTSS</sequence>
<comment type="similarity">
    <text evidence="2">Belongs to the AB hydrolase superfamily. Epoxide hydrolase family.</text>
</comment>
<feature type="region of interest" description="Disordered" evidence="3">
    <location>
        <begin position="409"/>
        <end position="436"/>
    </location>
</feature>
<proteinExistence type="inferred from homology"/>
<reference evidence="5 6" key="1">
    <citation type="submission" date="2019-06" db="EMBL/GenBank/DDBJ databases">
        <title>Genome Sequence of the Brown Rot Fungal Pathogen Monilinia laxa.</title>
        <authorList>
            <person name="De Miccolis Angelini R.M."/>
            <person name="Landi L."/>
            <person name="Abate D."/>
            <person name="Pollastro S."/>
            <person name="Romanazzi G."/>
            <person name="Faretra F."/>
        </authorList>
    </citation>
    <scope>NUCLEOTIDE SEQUENCE [LARGE SCALE GENOMIC DNA]</scope>
    <source>
        <strain evidence="5 6">Mlax316</strain>
    </source>
</reference>
<dbReference type="GO" id="GO:0016787">
    <property type="term" value="F:hydrolase activity"/>
    <property type="evidence" value="ECO:0007669"/>
    <property type="project" value="UniProtKB-KW"/>
</dbReference>
<evidence type="ECO:0000256" key="2">
    <source>
        <dbReference type="ARBA" id="ARBA00038334"/>
    </source>
</evidence>
<dbReference type="Gene3D" id="3.40.50.1820">
    <property type="entry name" value="alpha/beta hydrolase"/>
    <property type="match status" value="1"/>
</dbReference>
<feature type="compositionally biased region" description="Basic residues" evidence="3">
    <location>
        <begin position="417"/>
        <end position="436"/>
    </location>
</feature>
<dbReference type="Proteomes" id="UP000326757">
    <property type="component" value="Unassembled WGS sequence"/>
</dbReference>
<evidence type="ECO:0000256" key="1">
    <source>
        <dbReference type="ARBA" id="ARBA00022801"/>
    </source>
</evidence>